<organism evidence="2 3">
    <name type="scientific">Nocardiopsis alborubida</name>
    <dbReference type="NCBI Taxonomy" id="146802"/>
    <lineage>
        <taxon>Bacteria</taxon>
        <taxon>Bacillati</taxon>
        <taxon>Actinomycetota</taxon>
        <taxon>Actinomycetes</taxon>
        <taxon>Streptosporangiales</taxon>
        <taxon>Nocardiopsidaceae</taxon>
        <taxon>Nocardiopsis</taxon>
    </lineage>
</organism>
<evidence type="ECO:0000256" key="1">
    <source>
        <dbReference type="SAM" id="Phobius"/>
    </source>
</evidence>
<feature type="transmembrane region" description="Helical" evidence="1">
    <location>
        <begin position="20"/>
        <end position="37"/>
    </location>
</feature>
<keyword evidence="1" id="KW-1133">Transmembrane helix</keyword>
<evidence type="ECO:0000313" key="2">
    <source>
        <dbReference type="EMBL" id="NKY99184.1"/>
    </source>
</evidence>
<protein>
    <submittedName>
        <fullName evidence="2">Uncharacterized protein</fullName>
    </submittedName>
</protein>
<proteinExistence type="predicted"/>
<sequence length="68" mass="7567">MFVPNTSTVLFSARVRVKGAAFFLFGAVSVFSELLRAELGHARVRRRCCVFVVPGPLFVRPVGDEVRK</sequence>
<keyword evidence="3" id="KW-1185">Reference proteome</keyword>
<dbReference type="Proteomes" id="UP000553209">
    <property type="component" value="Unassembled WGS sequence"/>
</dbReference>
<dbReference type="AlphaFoldDB" id="A0A7X6MEQ5"/>
<dbReference type="EMBL" id="JAAXPG010000014">
    <property type="protein sequence ID" value="NKY99184.1"/>
    <property type="molecule type" value="Genomic_DNA"/>
</dbReference>
<name>A0A7X6MEQ5_9ACTN</name>
<evidence type="ECO:0000313" key="3">
    <source>
        <dbReference type="Proteomes" id="UP000553209"/>
    </source>
</evidence>
<accession>A0A7X6MEQ5</accession>
<keyword evidence="1" id="KW-0472">Membrane</keyword>
<comment type="caution">
    <text evidence="2">The sequence shown here is derived from an EMBL/GenBank/DDBJ whole genome shotgun (WGS) entry which is preliminary data.</text>
</comment>
<reference evidence="2 3" key="1">
    <citation type="submission" date="2020-04" db="EMBL/GenBank/DDBJ databases">
        <title>MicrobeNet Type strains.</title>
        <authorList>
            <person name="Nicholson A.C."/>
        </authorList>
    </citation>
    <scope>NUCLEOTIDE SEQUENCE [LARGE SCALE GENOMIC DNA]</scope>
    <source>
        <strain evidence="2 3">ATCC 23612</strain>
    </source>
</reference>
<dbReference type="RefSeq" id="WP_168444033.1">
    <property type="nucleotide sequence ID" value="NZ_JAAXPG010000014.1"/>
</dbReference>
<keyword evidence="1" id="KW-0812">Transmembrane</keyword>
<gene>
    <name evidence="2" type="ORF">HGB44_16150</name>
</gene>